<dbReference type="EMBL" id="BSXN01000134">
    <property type="protein sequence ID" value="GME67270.1"/>
    <property type="molecule type" value="Genomic_DNA"/>
</dbReference>
<feature type="domain" description="A to I editase" evidence="2">
    <location>
        <begin position="126"/>
        <end position="420"/>
    </location>
</feature>
<dbReference type="Pfam" id="PF02137">
    <property type="entry name" value="A_deamin"/>
    <property type="match status" value="1"/>
</dbReference>
<dbReference type="PANTHER" id="PTHR47803:SF1">
    <property type="entry name" value="TRNA-SPECIFIC ADENOSINE DEAMINASE 1"/>
    <property type="match status" value="1"/>
</dbReference>
<accession>A0A9W6SVV0</accession>
<evidence type="ECO:0000259" key="2">
    <source>
        <dbReference type="PROSITE" id="PS50141"/>
    </source>
</evidence>
<dbReference type="InterPro" id="IPR002466">
    <property type="entry name" value="A_deamin"/>
</dbReference>
<feature type="region of interest" description="Disordered" evidence="1">
    <location>
        <begin position="77"/>
        <end position="111"/>
    </location>
</feature>
<protein>
    <submittedName>
        <fullName evidence="3">Unnamed protein product</fullName>
    </submittedName>
</protein>
<dbReference type="GO" id="GO:0043829">
    <property type="term" value="F:tRNA-specific adenosine-37 deaminase activity"/>
    <property type="evidence" value="ECO:0007669"/>
    <property type="project" value="TreeGrafter"/>
</dbReference>
<dbReference type="PANTHER" id="PTHR47803">
    <property type="entry name" value="TRNA-SPECIFIC ADENOSINE DEAMINASE 1"/>
    <property type="match status" value="1"/>
</dbReference>
<keyword evidence="4" id="KW-1185">Reference proteome</keyword>
<evidence type="ECO:0000256" key="1">
    <source>
        <dbReference type="SAM" id="MobiDB-lite"/>
    </source>
</evidence>
<dbReference type="InterPro" id="IPR042935">
    <property type="entry name" value="Tad1"/>
</dbReference>
<evidence type="ECO:0000313" key="4">
    <source>
        <dbReference type="Proteomes" id="UP001165120"/>
    </source>
</evidence>
<reference evidence="3" key="1">
    <citation type="submission" date="2023-04" db="EMBL/GenBank/DDBJ databases">
        <title>Candida boidinii NBRC 10035.</title>
        <authorList>
            <person name="Ichikawa N."/>
            <person name="Sato H."/>
            <person name="Tonouchi N."/>
        </authorList>
    </citation>
    <scope>NUCLEOTIDE SEQUENCE</scope>
    <source>
        <strain evidence="3">NBRC 10035</strain>
    </source>
</reference>
<dbReference type="GO" id="GO:0003723">
    <property type="term" value="F:RNA binding"/>
    <property type="evidence" value="ECO:0007669"/>
    <property type="project" value="InterPro"/>
</dbReference>
<dbReference type="SMART" id="SM00552">
    <property type="entry name" value="ADEAMc"/>
    <property type="match status" value="1"/>
</dbReference>
<gene>
    <name evidence="3" type="ORF">Cboi02_000069900</name>
</gene>
<name>A0A9W6SVV0_CANBO</name>
<evidence type="ECO:0000313" key="3">
    <source>
        <dbReference type="EMBL" id="GME67270.1"/>
    </source>
</evidence>
<dbReference type="Proteomes" id="UP001165120">
    <property type="component" value="Unassembled WGS sequence"/>
</dbReference>
<comment type="caution">
    <text evidence="3">The sequence shown here is derived from an EMBL/GenBank/DDBJ whole genome shotgun (WGS) entry which is preliminary data.</text>
</comment>
<dbReference type="PROSITE" id="PS50141">
    <property type="entry name" value="A_DEAMIN_EDITASE"/>
    <property type="match status" value="1"/>
</dbReference>
<dbReference type="AlphaFoldDB" id="A0A9W6SVV0"/>
<feature type="compositionally biased region" description="Basic and acidic residues" evidence="1">
    <location>
        <begin position="85"/>
        <end position="104"/>
    </location>
</feature>
<proteinExistence type="predicted"/>
<sequence length="501" mass="57806">MKSHKIYKDDENYLNLGNLVADKVLDIYNNPKNYLKNDNKLIKRFNNGKPRVKSNGVPEWTVLASIVALIPPVLKNDDGSIPEEPSFKRQKLNDSQDDKENKNGDDDDGEREVKDIIENYTIKPITITTGVKSLPTDIIENKSNGKLIHDMHAEILSIRLFNYILLEECIELKKGSISKSELIEIDDNDQDYKSYETETKFKIKRGIKFALYISEIPCGDASIDNICEQSKDKQIWGNVNYIENKNGTNNEENKNETTSTGVIRGRENFSIVGKVRTKPGRKDSKLSNCKSCSDKLSLLQFKSIINSINFNQFNNFKIENYLKFIILPKDKINDSSIQRCFYDRFFNKLNKPSEEIEELIKDCKYTKIKVIPTNYKFKDSKKDSVNNTNNNTNNNSDIKQTPSNLSILYSPMNNYVDVLNQGLKNGCLKKNYENISDNDQVSISRFKLIKLLTNNFKIDEKSINSYNSFKDSLKNRQELKKLVKLNLFDSWDDSINDDFKI</sequence>
<organism evidence="3 4">
    <name type="scientific">Candida boidinii</name>
    <name type="common">Yeast</name>
    <dbReference type="NCBI Taxonomy" id="5477"/>
    <lineage>
        <taxon>Eukaryota</taxon>
        <taxon>Fungi</taxon>
        <taxon>Dikarya</taxon>
        <taxon>Ascomycota</taxon>
        <taxon>Saccharomycotina</taxon>
        <taxon>Pichiomycetes</taxon>
        <taxon>Pichiales</taxon>
        <taxon>Pichiaceae</taxon>
        <taxon>Ogataea</taxon>
        <taxon>Ogataea/Candida clade</taxon>
    </lineage>
</organism>
<dbReference type="GO" id="GO:0002100">
    <property type="term" value="P:tRNA wobble adenosine to inosine editing"/>
    <property type="evidence" value="ECO:0007669"/>
    <property type="project" value="InterPro"/>
</dbReference>